<dbReference type="Proteomes" id="UP000694569">
    <property type="component" value="Unplaced"/>
</dbReference>
<sequence>MGKLSKATGVQRQGEKNRGAPATPQRQFSTLQSDRADGPEAHPRFGQHELLEAPASPRPTLAPEPTTSPAAMDLNSQGDWMSATPDTMQAQIVSQNPPSQIRPEAYPAALAQAGQSSQLEPPASLWPTPSFLSANTQGPGNNGHLSTIDWQSILNNLPTKSDLRIANENLSTTIMSELHHIRTEIHGLTAKVTHLEGECDTLCLQAGSTARAVQVHTSQMQSMALHLTDLDNRGRRQNLRLRGLPETEDSPSALKQVLLHIFNALLDRPPQSEIDFVRAHRALRPKGPPGSPPRDVICCLSRFDLKEEILRQARVTTEFSFEGVNLQLFPDLAPATLAYRRAFRPLTSVLLTQQIRYRWQMPTGLSVMTPAGQFLVQEAEDLPELARLLQLPPISLTWPDPLALYNGGLGRPRPRPPSQRARLDRQQTARGPGPQM</sequence>
<evidence type="ECO:0000256" key="1">
    <source>
        <dbReference type="SAM" id="MobiDB-lite"/>
    </source>
</evidence>
<organism evidence="2 3">
    <name type="scientific">Leptobrachium leishanense</name>
    <name type="common">Leishan spiny toad</name>
    <dbReference type="NCBI Taxonomy" id="445787"/>
    <lineage>
        <taxon>Eukaryota</taxon>
        <taxon>Metazoa</taxon>
        <taxon>Chordata</taxon>
        <taxon>Craniata</taxon>
        <taxon>Vertebrata</taxon>
        <taxon>Euteleostomi</taxon>
        <taxon>Amphibia</taxon>
        <taxon>Batrachia</taxon>
        <taxon>Anura</taxon>
        <taxon>Pelobatoidea</taxon>
        <taxon>Megophryidae</taxon>
        <taxon>Leptobrachium</taxon>
    </lineage>
</organism>
<name>A0A8C5Q3L6_9ANUR</name>
<keyword evidence="3" id="KW-1185">Reference proteome</keyword>
<dbReference type="Ensembl" id="ENSLLET00000032513.1">
    <property type="protein sequence ID" value="ENSLLEP00000031306.1"/>
    <property type="gene ID" value="ENSLLEG00000019838.1"/>
</dbReference>
<feature type="compositionally biased region" description="Polar residues" evidence="1">
    <location>
        <begin position="24"/>
        <end position="33"/>
    </location>
</feature>
<dbReference type="GeneTree" id="ENSGT01010000228652"/>
<dbReference type="OrthoDB" id="8933861at2759"/>
<dbReference type="InterPro" id="IPR004244">
    <property type="entry name" value="Transposase_22"/>
</dbReference>
<feature type="region of interest" description="Disordered" evidence="1">
    <location>
        <begin position="407"/>
        <end position="436"/>
    </location>
</feature>
<protein>
    <submittedName>
        <fullName evidence="2">Uncharacterized protein</fullName>
    </submittedName>
</protein>
<reference evidence="2" key="1">
    <citation type="submission" date="2025-08" db="UniProtKB">
        <authorList>
            <consortium name="Ensembl"/>
        </authorList>
    </citation>
    <scope>IDENTIFICATION</scope>
</reference>
<evidence type="ECO:0000313" key="3">
    <source>
        <dbReference type="Proteomes" id="UP000694569"/>
    </source>
</evidence>
<reference evidence="2" key="2">
    <citation type="submission" date="2025-09" db="UniProtKB">
        <authorList>
            <consortium name="Ensembl"/>
        </authorList>
    </citation>
    <scope>IDENTIFICATION</scope>
</reference>
<dbReference type="PANTHER" id="PTHR11505">
    <property type="entry name" value="L1 TRANSPOSABLE ELEMENT-RELATED"/>
    <property type="match status" value="1"/>
</dbReference>
<accession>A0A8C5Q3L6</accession>
<feature type="region of interest" description="Disordered" evidence="1">
    <location>
        <begin position="1"/>
        <end position="77"/>
    </location>
</feature>
<dbReference type="AlphaFoldDB" id="A0A8C5Q3L6"/>
<evidence type="ECO:0000313" key="2">
    <source>
        <dbReference type="Ensembl" id="ENSLLEP00000031306.1"/>
    </source>
</evidence>
<feature type="compositionally biased region" description="Basic and acidic residues" evidence="1">
    <location>
        <begin position="34"/>
        <end position="51"/>
    </location>
</feature>
<feature type="compositionally biased region" description="Polar residues" evidence="1">
    <location>
        <begin position="65"/>
        <end position="77"/>
    </location>
</feature>
<dbReference type="Gene3D" id="3.30.70.1820">
    <property type="entry name" value="L1 transposable element, RRM domain"/>
    <property type="match status" value="1"/>
</dbReference>
<proteinExistence type="predicted"/>